<gene>
    <name evidence="1" type="ORF">BP01DRAFT_10493</name>
</gene>
<name>A0A319A0C0_9EURO</name>
<dbReference type="GeneID" id="37071499"/>
<dbReference type="AlphaFoldDB" id="A0A319A0C0"/>
<dbReference type="EMBL" id="KZ821218">
    <property type="protein sequence ID" value="PYH49960.1"/>
    <property type="molecule type" value="Genomic_DNA"/>
</dbReference>
<organism evidence="1 2">
    <name type="scientific">Aspergillus saccharolyticus JOP 1030-1</name>
    <dbReference type="NCBI Taxonomy" id="1450539"/>
    <lineage>
        <taxon>Eukaryota</taxon>
        <taxon>Fungi</taxon>
        <taxon>Dikarya</taxon>
        <taxon>Ascomycota</taxon>
        <taxon>Pezizomycotina</taxon>
        <taxon>Eurotiomycetes</taxon>
        <taxon>Eurotiomycetidae</taxon>
        <taxon>Eurotiales</taxon>
        <taxon>Aspergillaceae</taxon>
        <taxon>Aspergillus</taxon>
        <taxon>Aspergillus subgen. Circumdati</taxon>
    </lineage>
</organism>
<dbReference type="RefSeq" id="XP_025435942.1">
    <property type="nucleotide sequence ID" value="XM_025570271.1"/>
</dbReference>
<dbReference type="Proteomes" id="UP000248349">
    <property type="component" value="Unassembled WGS sequence"/>
</dbReference>
<reference evidence="1 2" key="1">
    <citation type="submission" date="2016-12" db="EMBL/GenBank/DDBJ databases">
        <title>The genomes of Aspergillus section Nigri reveals drivers in fungal speciation.</title>
        <authorList>
            <consortium name="DOE Joint Genome Institute"/>
            <person name="Vesth T.C."/>
            <person name="Nybo J."/>
            <person name="Theobald S."/>
            <person name="Brandl J."/>
            <person name="Frisvad J.C."/>
            <person name="Nielsen K.F."/>
            <person name="Lyhne E.K."/>
            <person name="Kogle M.E."/>
            <person name="Kuo A."/>
            <person name="Riley R."/>
            <person name="Clum A."/>
            <person name="Nolan M."/>
            <person name="Lipzen A."/>
            <person name="Salamov A."/>
            <person name="Henrissat B."/>
            <person name="Wiebenga A."/>
            <person name="De Vries R.P."/>
            <person name="Grigoriev I.V."/>
            <person name="Mortensen U.H."/>
            <person name="Andersen M.R."/>
            <person name="Baker S.E."/>
        </authorList>
    </citation>
    <scope>NUCLEOTIDE SEQUENCE [LARGE SCALE GENOMIC DNA]</scope>
    <source>
        <strain evidence="1 2">JOP 1030-1</strain>
    </source>
</reference>
<keyword evidence="2" id="KW-1185">Reference proteome</keyword>
<protein>
    <submittedName>
        <fullName evidence="1">Uncharacterized protein</fullName>
    </submittedName>
</protein>
<evidence type="ECO:0000313" key="2">
    <source>
        <dbReference type="Proteomes" id="UP000248349"/>
    </source>
</evidence>
<accession>A0A319A0C0</accession>
<sequence>MCANRAFPLTYVWCRQAEAALIPTTILFSLKLAVFMPNPAHYVDERPDSDCHWALGKLLDMLRPLRSLLMSSRMTLRTTPSLLSVEDTG</sequence>
<proteinExistence type="predicted"/>
<evidence type="ECO:0000313" key="1">
    <source>
        <dbReference type="EMBL" id="PYH49960.1"/>
    </source>
</evidence>